<dbReference type="HOGENOM" id="CLU_1052486_0_0_11"/>
<evidence type="ECO:0000313" key="2">
    <source>
        <dbReference type="EMBL" id="ACU76539.1"/>
    </source>
</evidence>
<feature type="transmembrane region" description="Helical" evidence="1">
    <location>
        <begin position="42"/>
        <end position="63"/>
    </location>
</feature>
<organism evidence="2 3">
    <name type="scientific">Catenulispora acidiphila (strain DSM 44928 / JCM 14897 / NBRC 102108 / NRRL B-24433 / ID139908)</name>
    <dbReference type="NCBI Taxonomy" id="479433"/>
    <lineage>
        <taxon>Bacteria</taxon>
        <taxon>Bacillati</taxon>
        <taxon>Actinomycetota</taxon>
        <taxon>Actinomycetes</taxon>
        <taxon>Catenulisporales</taxon>
        <taxon>Catenulisporaceae</taxon>
        <taxon>Catenulispora</taxon>
    </lineage>
</organism>
<name>C7QCS6_CATAD</name>
<dbReference type="AlphaFoldDB" id="C7QCS6"/>
<reference evidence="2 3" key="1">
    <citation type="journal article" date="2009" name="Stand. Genomic Sci.">
        <title>Complete genome sequence of Catenulispora acidiphila type strain (ID 139908).</title>
        <authorList>
            <person name="Copeland A."/>
            <person name="Lapidus A."/>
            <person name="Glavina Del Rio T."/>
            <person name="Nolan M."/>
            <person name="Lucas S."/>
            <person name="Chen F."/>
            <person name="Tice H."/>
            <person name="Cheng J.F."/>
            <person name="Bruce D."/>
            <person name="Goodwin L."/>
            <person name="Pitluck S."/>
            <person name="Mikhailova N."/>
            <person name="Pati A."/>
            <person name="Ivanova N."/>
            <person name="Mavromatis K."/>
            <person name="Chen A."/>
            <person name="Palaniappan K."/>
            <person name="Chain P."/>
            <person name="Land M."/>
            <person name="Hauser L."/>
            <person name="Chang Y.J."/>
            <person name="Jeffries C.D."/>
            <person name="Chertkov O."/>
            <person name="Brettin T."/>
            <person name="Detter J.C."/>
            <person name="Han C."/>
            <person name="Ali Z."/>
            <person name="Tindall B.J."/>
            <person name="Goker M."/>
            <person name="Bristow J."/>
            <person name="Eisen J.A."/>
            <person name="Markowitz V."/>
            <person name="Hugenholtz P."/>
            <person name="Kyrpides N.C."/>
            <person name="Klenk H.P."/>
        </authorList>
    </citation>
    <scope>NUCLEOTIDE SEQUENCE [LARGE SCALE GENOMIC DNA]</scope>
    <source>
        <strain evidence="3">DSM 44928 / JCM 14897 / NBRC 102108 / NRRL B-24433 / ID139908</strain>
    </source>
</reference>
<evidence type="ECO:0000313" key="3">
    <source>
        <dbReference type="Proteomes" id="UP000000851"/>
    </source>
</evidence>
<dbReference type="EMBL" id="CP001700">
    <property type="protein sequence ID" value="ACU76539.1"/>
    <property type="molecule type" value="Genomic_DNA"/>
</dbReference>
<dbReference type="STRING" id="479433.Caci_7715"/>
<keyword evidence="3" id="KW-1185">Reference proteome</keyword>
<protein>
    <submittedName>
        <fullName evidence="2">Uncharacterized protein</fullName>
    </submittedName>
</protein>
<dbReference type="KEGG" id="cai:Caci_7715"/>
<dbReference type="Proteomes" id="UP000000851">
    <property type="component" value="Chromosome"/>
</dbReference>
<keyword evidence="1" id="KW-1133">Transmembrane helix</keyword>
<sequence>MSEFEEALARSVQDGIARGGLPGAADAVRQGRRRSLRARGGVTMLGVAVVAGALGGAGVLGGGTGTAAGSGTDSFKHADDGVLPAAQWPAYDVAHWKVAPSCSVADRSKCRPGDPTDDIKQVKAGDLTGQCGPTKSFPVLRFVQYATQEDELLKLDGDEIVLTLPSRAAAAAFMAEARTAGSPRACAGVPGAEGVTPGVDTADGVSWEWTEAPPNAAMYGHGYLVRVDDRVAFLRLNQTGGGDTVRGTAGDETVLKNLEAALSK</sequence>
<keyword evidence="1" id="KW-0812">Transmembrane</keyword>
<gene>
    <name evidence="2" type="ordered locus">Caci_7715</name>
</gene>
<dbReference type="InParanoid" id="C7QCS6"/>
<accession>C7QCS6</accession>
<evidence type="ECO:0000256" key="1">
    <source>
        <dbReference type="SAM" id="Phobius"/>
    </source>
</evidence>
<dbReference type="RefSeq" id="WP_015796264.1">
    <property type="nucleotide sequence ID" value="NC_013131.1"/>
</dbReference>
<keyword evidence="1" id="KW-0472">Membrane</keyword>
<proteinExistence type="predicted"/>